<dbReference type="InParanoid" id="A0A494G8B6"/>
<dbReference type="EnsemblPlants" id="Solyc00g005470.2.1">
    <property type="protein sequence ID" value="Solyc00g005470.2.1"/>
    <property type="gene ID" value="Solyc00g005470.2"/>
</dbReference>
<dbReference type="OMA" id="QSWVCRQ"/>
<dbReference type="PANTHER" id="PTHR11831">
    <property type="entry name" value="30S 40S RIBOSOMAL PROTEIN"/>
    <property type="match status" value="1"/>
</dbReference>
<evidence type="ECO:0000313" key="3">
    <source>
        <dbReference type="EnsemblPlants" id="Solyc00g005470.2.1"/>
    </source>
</evidence>
<evidence type="ECO:0000256" key="1">
    <source>
        <dbReference type="ARBA" id="ARBA00007465"/>
    </source>
</evidence>
<keyword evidence="2" id="KW-0687">Ribonucleoprotein</keyword>
<dbReference type="Gramene" id="Solyc00g005470.2.1">
    <property type="protein sequence ID" value="Solyc00g005470.2.1"/>
    <property type="gene ID" value="Solyc00g005470.2"/>
</dbReference>
<accession>A0A494G8B6</accession>
<comment type="similarity">
    <text evidence="1">Belongs to the universal ribosomal protein uS4 family.</text>
</comment>
<organism evidence="3">
    <name type="scientific">Solanum lycopersicum</name>
    <name type="common">Tomato</name>
    <name type="synonym">Lycopersicon esculentum</name>
    <dbReference type="NCBI Taxonomy" id="4081"/>
    <lineage>
        <taxon>Eukaryota</taxon>
        <taxon>Viridiplantae</taxon>
        <taxon>Streptophyta</taxon>
        <taxon>Embryophyta</taxon>
        <taxon>Tracheophyta</taxon>
        <taxon>Spermatophyta</taxon>
        <taxon>Magnoliopsida</taxon>
        <taxon>eudicotyledons</taxon>
        <taxon>Gunneridae</taxon>
        <taxon>Pentapetalae</taxon>
        <taxon>asterids</taxon>
        <taxon>lamiids</taxon>
        <taxon>Solanales</taxon>
        <taxon>Solanaceae</taxon>
        <taxon>Solanoideae</taxon>
        <taxon>Solaneae</taxon>
        <taxon>Solanum</taxon>
        <taxon>Solanum subgen. Lycopersicon</taxon>
    </lineage>
</organism>
<evidence type="ECO:0000256" key="2">
    <source>
        <dbReference type="ARBA" id="ARBA00023274"/>
    </source>
</evidence>
<dbReference type="GO" id="GO:0019843">
    <property type="term" value="F:rRNA binding"/>
    <property type="evidence" value="ECO:0007669"/>
    <property type="project" value="InterPro"/>
</dbReference>
<dbReference type="AlphaFoldDB" id="A0A494G8B6"/>
<reference evidence="3" key="2">
    <citation type="submission" date="2019-04" db="UniProtKB">
        <authorList>
            <consortium name="EnsemblPlants"/>
        </authorList>
    </citation>
    <scope>IDENTIFICATION</scope>
    <source>
        <strain evidence="3">cv. Heinz 1706</strain>
    </source>
</reference>
<proteinExistence type="inferred from homology"/>
<reference evidence="3" key="1">
    <citation type="journal article" date="2012" name="Nature">
        <title>The tomato genome sequence provides insights into fleshy fruit evolution.</title>
        <authorList>
            <consortium name="Tomato Genome Consortium"/>
        </authorList>
    </citation>
    <scope>NUCLEOTIDE SEQUENCE [LARGE SCALE GENOMIC DNA]</scope>
    <source>
        <strain evidence="3">cv. Heinz 1706</strain>
    </source>
</reference>
<evidence type="ECO:0008006" key="5">
    <source>
        <dbReference type="Google" id="ProtNLM"/>
    </source>
</evidence>
<dbReference type="GO" id="GO:1990904">
    <property type="term" value="C:ribonucleoprotein complex"/>
    <property type="evidence" value="ECO:0007669"/>
    <property type="project" value="UniProtKB-KW"/>
</dbReference>
<name>A0A494G8B6_SOLLC</name>
<dbReference type="InterPro" id="IPR022801">
    <property type="entry name" value="Ribosomal_uS4"/>
</dbReference>
<dbReference type="PaxDb" id="4081-Solyc00g005470.1.1"/>
<protein>
    <recommendedName>
        <fullName evidence="5">Ribosomal protein S4/S9 N-terminal domain-containing protein</fullName>
    </recommendedName>
</protein>
<evidence type="ECO:0000313" key="4">
    <source>
        <dbReference type="Proteomes" id="UP000004994"/>
    </source>
</evidence>
<sequence>MHLQKMVDAELKLLEEYGLRCKRELCRVQYGLNRIRNAAKMLLTLEKDLRRIFSNEDLLRRINKYGLLDER</sequence>
<keyword evidence="4" id="KW-1185">Reference proteome</keyword>
<dbReference type="Proteomes" id="UP000004994">
    <property type="component" value="Unassembled WGS sequence"/>
</dbReference>
<dbReference type="STRING" id="4081.A0A494G8B6"/>
<dbReference type="PANTHER" id="PTHR11831:SF47">
    <property type="entry name" value="SMALL RIBOSOMAL SUBUNIT PROTEIN US4Y"/>
    <property type="match status" value="1"/>
</dbReference>